<accession>A0ABR1LJ92</accession>
<evidence type="ECO:0000256" key="4">
    <source>
        <dbReference type="SAM" id="MobiDB-lite"/>
    </source>
</evidence>
<dbReference type="Gene3D" id="3.30.1370.10">
    <property type="entry name" value="K Homology domain, type 1"/>
    <property type="match status" value="6"/>
</dbReference>
<feature type="compositionally biased region" description="Polar residues" evidence="4">
    <location>
        <begin position="7"/>
        <end position="19"/>
    </location>
</feature>
<dbReference type="CDD" id="cd22448">
    <property type="entry name" value="KH-I_ScSCP160_rpt3"/>
    <property type="match status" value="1"/>
</dbReference>
<feature type="domain" description="K Homology" evidence="5">
    <location>
        <begin position="416"/>
        <end position="484"/>
    </location>
</feature>
<dbReference type="SUPFAM" id="SSF54791">
    <property type="entry name" value="Eukaryotic type KH-domain (KH-domain type I)"/>
    <property type="match status" value="7"/>
</dbReference>
<proteinExistence type="predicted"/>
<dbReference type="InterPro" id="IPR004087">
    <property type="entry name" value="KH_dom"/>
</dbReference>
<feature type="compositionally biased region" description="Polar residues" evidence="4">
    <location>
        <begin position="127"/>
        <end position="155"/>
    </location>
</feature>
<feature type="compositionally biased region" description="Basic and acidic residues" evidence="4">
    <location>
        <begin position="870"/>
        <end position="879"/>
    </location>
</feature>
<dbReference type="Pfam" id="PF22952">
    <property type="entry name" value="KH_11"/>
    <property type="match status" value="1"/>
</dbReference>
<feature type="domain" description="K Homology" evidence="5">
    <location>
        <begin position="321"/>
        <end position="411"/>
    </location>
</feature>
<feature type="domain" description="K Homology" evidence="5">
    <location>
        <begin position="1064"/>
        <end position="1135"/>
    </location>
</feature>
<feature type="compositionally biased region" description="Basic and acidic residues" evidence="4">
    <location>
        <begin position="22"/>
        <end position="34"/>
    </location>
</feature>
<feature type="region of interest" description="Disordered" evidence="4">
    <location>
        <begin position="1"/>
        <end position="94"/>
    </location>
</feature>
<dbReference type="Proteomes" id="UP001360953">
    <property type="component" value="Unassembled WGS sequence"/>
</dbReference>
<dbReference type="RefSeq" id="XP_066653433.1">
    <property type="nucleotide sequence ID" value="XM_066802558.1"/>
</dbReference>
<feature type="region of interest" description="Disordered" evidence="4">
    <location>
        <begin position="1171"/>
        <end position="1190"/>
    </location>
</feature>
<feature type="coiled-coil region" evidence="3">
    <location>
        <begin position="396"/>
        <end position="423"/>
    </location>
</feature>
<sequence>MSAATAEASTNGGPVQTPAQKLEAKHDESHRPTVEEVPDEEDLKHAAAAIVSDANGAASPAPQSEKAAGKQKAQDNEVQPTKKSGGNQPLNIASEEMFPGLGAPKAHAPAAVSSAWGRKPASVNANGSNGFPANNGISRASTPGSGIATPTSGTPTLGAAGPQILNLPGRHVEAITLHPHQMIPRQQMRRPLQDIIKDINRRSKARIEFKTGAGGNYVFQGSGPTEAVREALREVAKEIGSKQVNKVTIPASIRAHVIGRQGTTIQGISKRTGARIQVPKQDENGATEDEDATVDVIIEGDTVAAALATREIERIVDERTSSVDLRLKDIPAEYYPFLAGPENSRIGSLENGRDIRVQIPTYYTWKEHAPPQSATQGEPVPFAPQASFPIKISGDRGAAQEARADIERRVEELRRQLTIRQQLIDRRRHQFIIDDNSMPLDRFLKETGCTVILPPSHDNSKNVTIVGPADKIDLGVNKVIDQAFAKQAMDVDIAEHHNNSNSHALALTRYLRQRNAIAQLKNKYAEQGKDDITIVLPGSTDRQTVWQIYSKDPRNGMTAQEDILALVYGHPPTRLANMDVDPFYHQHLRQRAAQSLRNDIGVHLVFPDENPESSQIVLVYEGPTAPSEYQLPRGQPSAAEVQAFQRALQQAQQKISSMVNGKDEIVGRDLEASQNSFRFHDKIRRFVDREQQSLPQDQIPVQVLFGDARPQGSRSSRDNLFLRGPNQSVNGLSDKILAFVEQEKKDELERGYKVEFEYPQKFANVLIGKRGENIKKIRDEFDVEIQVQDGKVEITGPQAKADAAKSHVIALRKKLEDEATHILKIKPQYHRDLIGGKGSQVNRLQDRYNVRINFPRASVPEESGEAEAEQPGRRQAPDEVVVRGPKRGADAAREELLELLQYTIDNSHTATVSVAQNQVPSLIGAGGREMDALRSTTGAQIDVPNAREAAESSGRAEIKIKGTKKQVEDAKKLLEQKAKVFDETVVRTVDVDKKYHKALIGTSGANIRDIVVKAGGPDDRRELARMVRFPPPDAEGSTIRVEGPAAVADKIIASIEQLVNDRASQVTETLEIAPEKHRLLIGRGGDTRRNLESKFSVTLDVPRQSATGAARSQVKIIGQPADVEKAKEHIKTLIKEQEGETVDVPRRLHHVIADNGQFFRRLRNDLKVTVDHAGQQPPPRPTTAGANNVRANGGDLPLITDEPEEGKDQLSHAWEIVDSLPASDDGENGTIPWILRGSADNVAEAKARLQKAMDDKSKPSSTGYLILSNPSLYRFVVGTGGSTINRIRKKTGTKIQVPRGGDGNEAIEIVGSKDGVEQARHLILDEVREKSAEAAPRNRN</sequence>
<feature type="domain" description="K Homology" evidence="5">
    <location>
        <begin position="1136"/>
        <end position="1254"/>
    </location>
</feature>
<dbReference type="EMBL" id="JBBPEH010000008">
    <property type="protein sequence ID" value="KAK7534708.1"/>
    <property type="molecule type" value="Genomic_DNA"/>
</dbReference>
<dbReference type="CDD" id="cd00105">
    <property type="entry name" value="KH-I"/>
    <property type="match status" value="1"/>
</dbReference>
<keyword evidence="2" id="KW-0694">RNA-binding</keyword>
<keyword evidence="1" id="KW-0677">Repeat</keyword>
<dbReference type="CDD" id="cd22408">
    <property type="entry name" value="KH-I_Vigilin_rpt4"/>
    <property type="match status" value="1"/>
</dbReference>
<keyword evidence="7" id="KW-1185">Reference proteome</keyword>
<dbReference type="GeneID" id="92035464"/>
<name>A0ABR1LJ92_9PEZI</name>
<feature type="domain" description="K Homology" evidence="5">
    <location>
        <begin position="750"/>
        <end position="813"/>
    </location>
</feature>
<dbReference type="Pfam" id="PF00013">
    <property type="entry name" value="KH_1"/>
    <property type="match status" value="6"/>
</dbReference>
<dbReference type="PANTHER" id="PTHR10627:SF31">
    <property type="entry name" value="DODECA-SATELLITE-BINDING PROTEIN 1, ISOFORM A"/>
    <property type="match status" value="1"/>
</dbReference>
<dbReference type="Gene3D" id="3.30.310.210">
    <property type="match status" value="1"/>
</dbReference>
<reference evidence="6 7" key="1">
    <citation type="submission" date="2024-04" db="EMBL/GenBank/DDBJ databases">
        <title>Phyllosticta paracitricarpa is synonymous to the EU quarantine fungus P. citricarpa based on phylogenomic analyses.</title>
        <authorList>
            <consortium name="Lawrence Berkeley National Laboratory"/>
            <person name="Van ingen-buijs V.A."/>
            <person name="Van westerhoven A.C."/>
            <person name="Haridas S."/>
            <person name="Skiadas P."/>
            <person name="Martin F."/>
            <person name="Groenewald J.Z."/>
            <person name="Crous P.W."/>
            <person name="Seidl M.F."/>
        </authorList>
    </citation>
    <scope>NUCLEOTIDE SEQUENCE [LARGE SCALE GENOMIC DNA]</scope>
    <source>
        <strain evidence="6 7">CPC 17464</strain>
    </source>
</reference>
<feature type="domain" description="K Homology" evidence="5">
    <location>
        <begin position="241"/>
        <end position="317"/>
    </location>
</feature>
<dbReference type="InterPro" id="IPR036612">
    <property type="entry name" value="KH_dom_type_1_sf"/>
</dbReference>
<evidence type="ECO:0000256" key="3">
    <source>
        <dbReference type="SAM" id="Coils"/>
    </source>
</evidence>
<dbReference type="CDD" id="cd22449">
    <property type="entry name" value="KH-I_ScSCP160_rpt4"/>
    <property type="match status" value="1"/>
</dbReference>
<evidence type="ECO:0000313" key="7">
    <source>
        <dbReference type="Proteomes" id="UP001360953"/>
    </source>
</evidence>
<feature type="compositionally biased region" description="Polar residues" evidence="4">
    <location>
        <begin position="76"/>
        <end position="91"/>
    </location>
</feature>
<evidence type="ECO:0000256" key="2">
    <source>
        <dbReference type="PROSITE-ProRule" id="PRU00117"/>
    </source>
</evidence>
<feature type="region of interest" description="Disordered" evidence="4">
    <location>
        <begin position="127"/>
        <end position="161"/>
    </location>
</feature>
<feature type="domain" description="K Homology" evidence="5">
    <location>
        <begin position="983"/>
        <end position="1060"/>
    </location>
</feature>
<feature type="domain" description="K Homology" evidence="5">
    <location>
        <begin position="906"/>
        <end position="979"/>
    </location>
</feature>
<dbReference type="InterPro" id="IPR004088">
    <property type="entry name" value="KH_dom_type_1"/>
</dbReference>
<feature type="domain" description="K Homology" evidence="5">
    <location>
        <begin position="1259"/>
        <end position="1328"/>
    </location>
</feature>
<keyword evidence="3" id="KW-0175">Coiled coil</keyword>
<feature type="domain" description="K Homology" evidence="5">
    <location>
        <begin position="817"/>
        <end position="901"/>
    </location>
</feature>
<dbReference type="InterPro" id="IPR054548">
    <property type="entry name" value="SCP160-like_KH"/>
</dbReference>
<feature type="region of interest" description="Disordered" evidence="4">
    <location>
        <begin position="855"/>
        <end position="879"/>
    </location>
</feature>
<evidence type="ECO:0000259" key="5">
    <source>
        <dbReference type="SMART" id="SM00322"/>
    </source>
</evidence>
<organism evidence="6 7">
    <name type="scientific">Phyllosticta citribraziliensis</name>
    <dbReference type="NCBI Taxonomy" id="989973"/>
    <lineage>
        <taxon>Eukaryota</taxon>
        <taxon>Fungi</taxon>
        <taxon>Dikarya</taxon>
        <taxon>Ascomycota</taxon>
        <taxon>Pezizomycotina</taxon>
        <taxon>Dothideomycetes</taxon>
        <taxon>Dothideomycetes incertae sedis</taxon>
        <taxon>Botryosphaeriales</taxon>
        <taxon>Phyllostictaceae</taxon>
        <taxon>Phyllosticta</taxon>
    </lineage>
</organism>
<dbReference type="SMART" id="SM00322">
    <property type="entry name" value="KH"/>
    <property type="match status" value="10"/>
</dbReference>
<protein>
    <recommendedName>
        <fullName evidence="5">K Homology domain-containing protein</fullName>
    </recommendedName>
</protein>
<dbReference type="CDD" id="cd02394">
    <property type="entry name" value="KH-I_Vigilin_rpt6"/>
    <property type="match status" value="1"/>
</dbReference>
<evidence type="ECO:0000256" key="1">
    <source>
        <dbReference type="ARBA" id="ARBA00022737"/>
    </source>
</evidence>
<dbReference type="PROSITE" id="PS50084">
    <property type="entry name" value="KH_TYPE_1"/>
    <property type="match status" value="7"/>
</dbReference>
<gene>
    <name evidence="6" type="ORF">J3D65DRAFT_659578</name>
</gene>
<dbReference type="PANTHER" id="PTHR10627">
    <property type="entry name" value="SCP160"/>
    <property type="match status" value="1"/>
</dbReference>
<comment type="caution">
    <text evidence="6">The sequence shown here is derived from an EMBL/GenBank/DDBJ whole genome shotgun (WGS) entry which is preliminary data.</text>
</comment>
<evidence type="ECO:0000313" key="6">
    <source>
        <dbReference type="EMBL" id="KAK7534708.1"/>
    </source>
</evidence>
<dbReference type="CDD" id="cd22450">
    <property type="entry name" value="KH-I_ScSCP160_rpt5"/>
    <property type="match status" value="1"/>
</dbReference>